<evidence type="ECO:0000313" key="1">
    <source>
        <dbReference type="EMBL" id="MFC3168365.1"/>
    </source>
</evidence>
<protein>
    <submittedName>
        <fullName evidence="1">Uncharacterized protein</fullName>
    </submittedName>
</protein>
<keyword evidence="2" id="KW-1185">Reference proteome</keyword>
<organism evidence="1 2">
    <name type="scientific">Paracoccus fontiphilus</name>
    <dbReference type="NCBI Taxonomy" id="1815556"/>
    <lineage>
        <taxon>Bacteria</taxon>
        <taxon>Pseudomonadati</taxon>
        <taxon>Pseudomonadota</taxon>
        <taxon>Alphaproteobacteria</taxon>
        <taxon>Rhodobacterales</taxon>
        <taxon>Paracoccaceae</taxon>
        <taxon>Paracoccus</taxon>
    </lineage>
</organism>
<name>A0ABV7IG63_9RHOB</name>
<comment type="caution">
    <text evidence="1">The sequence shown here is derived from an EMBL/GenBank/DDBJ whole genome shotgun (WGS) entry which is preliminary data.</text>
</comment>
<sequence>MPGRRFARHADPARLIDLGVPYMFDVQTELHLRRTERGHAACDDTGRATRAILIAANLSALSLLAAALL</sequence>
<evidence type="ECO:0000313" key="2">
    <source>
        <dbReference type="Proteomes" id="UP001595557"/>
    </source>
</evidence>
<proteinExistence type="predicted"/>
<dbReference type="RefSeq" id="WP_207470024.1">
    <property type="nucleotide sequence ID" value="NZ_JAFNAW010000036.1"/>
</dbReference>
<gene>
    <name evidence="1" type="ORF">ACFOD7_09910</name>
</gene>
<dbReference type="Proteomes" id="UP001595557">
    <property type="component" value="Unassembled WGS sequence"/>
</dbReference>
<reference evidence="2" key="1">
    <citation type="journal article" date="2019" name="Int. J. Syst. Evol. Microbiol.">
        <title>The Global Catalogue of Microorganisms (GCM) 10K type strain sequencing project: providing services to taxonomists for standard genome sequencing and annotation.</title>
        <authorList>
            <consortium name="The Broad Institute Genomics Platform"/>
            <consortium name="The Broad Institute Genome Sequencing Center for Infectious Disease"/>
            <person name="Wu L."/>
            <person name="Ma J."/>
        </authorList>
    </citation>
    <scope>NUCLEOTIDE SEQUENCE [LARGE SCALE GENOMIC DNA]</scope>
    <source>
        <strain evidence="2">KCTC 52239</strain>
    </source>
</reference>
<accession>A0ABV7IG63</accession>
<dbReference type="EMBL" id="JBHRTE010000039">
    <property type="protein sequence ID" value="MFC3168365.1"/>
    <property type="molecule type" value="Genomic_DNA"/>
</dbReference>